<accession>A0A9N7YXB1</accession>
<evidence type="ECO:0000256" key="2">
    <source>
        <dbReference type="SAM" id="SignalP"/>
    </source>
</evidence>
<reference evidence="3" key="1">
    <citation type="submission" date="2020-03" db="EMBL/GenBank/DDBJ databases">
        <authorList>
            <person name="Weist P."/>
        </authorList>
    </citation>
    <scope>NUCLEOTIDE SEQUENCE</scope>
</reference>
<evidence type="ECO:0008006" key="5">
    <source>
        <dbReference type="Google" id="ProtNLM"/>
    </source>
</evidence>
<feature type="region of interest" description="Disordered" evidence="1">
    <location>
        <begin position="71"/>
        <end position="92"/>
    </location>
</feature>
<evidence type="ECO:0000313" key="3">
    <source>
        <dbReference type="EMBL" id="CAB1441932.1"/>
    </source>
</evidence>
<sequence length="92" mass="10625">MRNAVVLVMLEVMLRWGRSLEAERGGLRSREIRVGSVGGAMVEGSRRIFIQRRRRRRPRPLAAEAYIYRGMAPPAQSRTRHREEQLRTGQAP</sequence>
<evidence type="ECO:0000256" key="1">
    <source>
        <dbReference type="SAM" id="MobiDB-lite"/>
    </source>
</evidence>
<organism evidence="3 4">
    <name type="scientific">Pleuronectes platessa</name>
    <name type="common">European plaice</name>
    <dbReference type="NCBI Taxonomy" id="8262"/>
    <lineage>
        <taxon>Eukaryota</taxon>
        <taxon>Metazoa</taxon>
        <taxon>Chordata</taxon>
        <taxon>Craniata</taxon>
        <taxon>Vertebrata</taxon>
        <taxon>Euteleostomi</taxon>
        <taxon>Actinopterygii</taxon>
        <taxon>Neopterygii</taxon>
        <taxon>Teleostei</taxon>
        <taxon>Neoteleostei</taxon>
        <taxon>Acanthomorphata</taxon>
        <taxon>Carangaria</taxon>
        <taxon>Pleuronectiformes</taxon>
        <taxon>Pleuronectoidei</taxon>
        <taxon>Pleuronectidae</taxon>
        <taxon>Pleuronectes</taxon>
    </lineage>
</organism>
<gene>
    <name evidence="3" type="ORF">PLEPLA_LOCUS29649</name>
</gene>
<comment type="caution">
    <text evidence="3">The sequence shown here is derived from an EMBL/GenBank/DDBJ whole genome shotgun (WGS) entry which is preliminary data.</text>
</comment>
<feature type="chain" id="PRO_5040187808" description="Secreted protein" evidence="2">
    <location>
        <begin position="20"/>
        <end position="92"/>
    </location>
</feature>
<protein>
    <recommendedName>
        <fullName evidence="5">Secreted protein</fullName>
    </recommendedName>
</protein>
<evidence type="ECO:0000313" key="4">
    <source>
        <dbReference type="Proteomes" id="UP001153269"/>
    </source>
</evidence>
<dbReference type="Proteomes" id="UP001153269">
    <property type="component" value="Unassembled WGS sequence"/>
</dbReference>
<keyword evidence="2" id="KW-0732">Signal</keyword>
<dbReference type="AlphaFoldDB" id="A0A9N7YXB1"/>
<feature type="signal peptide" evidence="2">
    <location>
        <begin position="1"/>
        <end position="19"/>
    </location>
</feature>
<proteinExistence type="predicted"/>
<dbReference type="EMBL" id="CADEAL010002746">
    <property type="protein sequence ID" value="CAB1441932.1"/>
    <property type="molecule type" value="Genomic_DNA"/>
</dbReference>
<keyword evidence="4" id="KW-1185">Reference proteome</keyword>
<name>A0A9N7YXB1_PLEPL</name>